<keyword evidence="1" id="KW-1133">Transmembrane helix</keyword>
<accession>A0A3P6BAB9</accession>
<proteinExistence type="predicted"/>
<dbReference type="EMBL" id="LR031575">
    <property type="protein sequence ID" value="VDD03047.1"/>
    <property type="molecule type" value="Genomic_DNA"/>
</dbReference>
<keyword evidence="1" id="KW-0472">Membrane</keyword>
<name>A0A3P6BAB9_BRACM</name>
<sequence length="158" mass="17807">MYLRCLFCVNSFRDLNTVLGNKKVELFDSAGEPTAEENVHMASCESLSTSVEFKSSTRMDETNQAIERSKQLSYTGKKCIPLGSLMINFRLIKWGRVLIKLSNLQVATDKCIMMFLFLIVCCVIAIIVVKIVNPNNKDIRDIPGIGPPARCDREGYYT</sequence>
<keyword evidence="1" id="KW-0812">Transmembrane</keyword>
<evidence type="ECO:0000313" key="2">
    <source>
        <dbReference type="EMBL" id="VDD03047.1"/>
    </source>
</evidence>
<dbReference type="AlphaFoldDB" id="A0A3P6BAB9"/>
<evidence type="ECO:0000256" key="1">
    <source>
        <dbReference type="SAM" id="Phobius"/>
    </source>
</evidence>
<protein>
    <submittedName>
        <fullName evidence="2">Uncharacterized protein</fullName>
    </submittedName>
</protein>
<gene>
    <name evidence="2" type="ORF">BRAA08T32524Z</name>
</gene>
<feature type="transmembrane region" description="Helical" evidence="1">
    <location>
        <begin position="112"/>
        <end position="132"/>
    </location>
</feature>
<reference evidence="2" key="1">
    <citation type="submission" date="2018-11" db="EMBL/GenBank/DDBJ databases">
        <authorList>
            <consortium name="Genoscope - CEA"/>
            <person name="William W."/>
        </authorList>
    </citation>
    <scope>NUCLEOTIDE SEQUENCE</scope>
</reference>
<organism evidence="2">
    <name type="scientific">Brassica campestris</name>
    <name type="common">Field mustard</name>
    <dbReference type="NCBI Taxonomy" id="3711"/>
    <lineage>
        <taxon>Eukaryota</taxon>
        <taxon>Viridiplantae</taxon>
        <taxon>Streptophyta</taxon>
        <taxon>Embryophyta</taxon>
        <taxon>Tracheophyta</taxon>
        <taxon>Spermatophyta</taxon>
        <taxon>Magnoliopsida</taxon>
        <taxon>eudicotyledons</taxon>
        <taxon>Gunneridae</taxon>
        <taxon>Pentapetalae</taxon>
        <taxon>rosids</taxon>
        <taxon>malvids</taxon>
        <taxon>Brassicales</taxon>
        <taxon>Brassicaceae</taxon>
        <taxon>Brassiceae</taxon>
        <taxon>Brassica</taxon>
    </lineage>
</organism>